<protein>
    <recommendedName>
        <fullName evidence="1">Phosphotyrosine protein phosphatase I domain-containing protein</fullName>
    </recommendedName>
</protein>
<dbReference type="InterPro" id="IPR036196">
    <property type="entry name" value="Ptyr_pPase_sf"/>
</dbReference>
<dbReference type="EMBL" id="JBDKWZ010000004">
    <property type="protein sequence ID" value="MEN7547954.1"/>
    <property type="molecule type" value="Genomic_DNA"/>
</dbReference>
<dbReference type="AlphaFoldDB" id="A0AAW9S6F3"/>
<dbReference type="RefSeq" id="WP_346820736.1">
    <property type="nucleotide sequence ID" value="NZ_JBDKWZ010000004.1"/>
</dbReference>
<comment type="caution">
    <text evidence="2">The sequence shown here is derived from an EMBL/GenBank/DDBJ whole genome shotgun (WGS) entry which is preliminary data.</text>
</comment>
<dbReference type="SUPFAM" id="SSF52788">
    <property type="entry name" value="Phosphotyrosine protein phosphatases I"/>
    <property type="match status" value="1"/>
</dbReference>
<feature type="domain" description="Phosphotyrosine protein phosphatase I" evidence="1">
    <location>
        <begin position="8"/>
        <end position="111"/>
    </location>
</feature>
<keyword evidence="3" id="KW-1185">Reference proteome</keyword>
<dbReference type="InterPro" id="IPR023485">
    <property type="entry name" value="Ptyr_pPase"/>
</dbReference>
<evidence type="ECO:0000313" key="3">
    <source>
        <dbReference type="Proteomes" id="UP001403385"/>
    </source>
</evidence>
<accession>A0AAW9S6F3</accession>
<name>A0AAW9S6F3_9BACT</name>
<evidence type="ECO:0000259" key="1">
    <source>
        <dbReference type="Pfam" id="PF01451"/>
    </source>
</evidence>
<proteinExistence type="predicted"/>
<organism evidence="2 3">
    <name type="scientific">Rapidithrix thailandica</name>
    <dbReference type="NCBI Taxonomy" id="413964"/>
    <lineage>
        <taxon>Bacteria</taxon>
        <taxon>Pseudomonadati</taxon>
        <taxon>Bacteroidota</taxon>
        <taxon>Cytophagia</taxon>
        <taxon>Cytophagales</taxon>
        <taxon>Flammeovirgaceae</taxon>
        <taxon>Rapidithrix</taxon>
    </lineage>
</organism>
<reference evidence="2 3" key="1">
    <citation type="submission" date="2024-04" db="EMBL/GenBank/DDBJ databases">
        <title>Novel genus in family Flammeovirgaceae.</title>
        <authorList>
            <person name="Nguyen T.H."/>
            <person name="Vuong T.Q."/>
            <person name="Le H."/>
            <person name="Kim S.-G."/>
        </authorList>
    </citation>
    <scope>NUCLEOTIDE SEQUENCE [LARGE SCALE GENOMIC DNA]</scope>
    <source>
        <strain evidence="2 3">JCM 23209</strain>
    </source>
</reference>
<evidence type="ECO:0000313" key="2">
    <source>
        <dbReference type="EMBL" id="MEN7547954.1"/>
    </source>
</evidence>
<dbReference type="Pfam" id="PF01451">
    <property type="entry name" value="LMWPc"/>
    <property type="match status" value="1"/>
</dbReference>
<dbReference type="Proteomes" id="UP001403385">
    <property type="component" value="Unassembled WGS sequence"/>
</dbReference>
<dbReference type="Gene3D" id="3.40.50.2300">
    <property type="match status" value="1"/>
</dbReference>
<gene>
    <name evidence="2" type="ORF">AAG747_08540</name>
</gene>
<sequence length="146" mass="17318">MYTQTEYILFICTGNFYRSRFAEYYFNFLTTQMGGTQKAFSRGLEVFMARNRKKGALSQEVLAYLKQLEIPLETNQRYPRQLLMADLQKASKVIALDETEHRKMFQRYYPQYVSGVEFWKVHDVDRTTPEEALPAIKLLIDRMFGQ</sequence>